<evidence type="ECO:0000313" key="1">
    <source>
        <dbReference type="EMBL" id="CAG6683733.1"/>
    </source>
</evidence>
<sequence>MIYFYLNAPFIISRLITAMRQVSLFERTLRDSTLHISIISCRKIGRYYICWTRAVGNLYFRGTYSQPSANSAGRYAGSRYAYNPCLPALTIYPLSTSMCRLEFLSQFVTHKCVYAPQELPVSWLGNR</sequence>
<proteinExistence type="predicted"/>
<reference evidence="1" key="1">
    <citation type="submission" date="2021-05" db="EMBL/GenBank/DDBJ databases">
        <authorList>
            <person name="Alioto T."/>
            <person name="Alioto T."/>
            <person name="Gomez Garrido J."/>
        </authorList>
    </citation>
    <scope>NUCLEOTIDE SEQUENCE</scope>
</reference>
<organism evidence="1">
    <name type="scientific">Cacopsylla melanoneura</name>
    <dbReference type="NCBI Taxonomy" id="428564"/>
    <lineage>
        <taxon>Eukaryota</taxon>
        <taxon>Metazoa</taxon>
        <taxon>Ecdysozoa</taxon>
        <taxon>Arthropoda</taxon>
        <taxon>Hexapoda</taxon>
        <taxon>Insecta</taxon>
        <taxon>Pterygota</taxon>
        <taxon>Neoptera</taxon>
        <taxon>Paraneoptera</taxon>
        <taxon>Hemiptera</taxon>
        <taxon>Sternorrhyncha</taxon>
        <taxon>Psylloidea</taxon>
        <taxon>Psyllidae</taxon>
        <taxon>Psyllinae</taxon>
        <taxon>Cacopsylla</taxon>
    </lineage>
</organism>
<protein>
    <submittedName>
        <fullName evidence="1">Uncharacterized protein</fullName>
    </submittedName>
</protein>
<dbReference type="EMBL" id="HBUF01264242">
    <property type="protein sequence ID" value="CAG6683732.1"/>
    <property type="molecule type" value="Transcribed_RNA"/>
</dbReference>
<dbReference type="EMBL" id="HBUF01264243">
    <property type="protein sequence ID" value="CAG6683733.1"/>
    <property type="molecule type" value="Transcribed_RNA"/>
</dbReference>
<name>A0A8D8X636_9HEMI</name>
<dbReference type="AlphaFoldDB" id="A0A8D8X636"/>
<accession>A0A8D8X636</accession>